<feature type="compositionally biased region" description="Polar residues" evidence="7">
    <location>
        <begin position="219"/>
        <end position="228"/>
    </location>
</feature>
<dbReference type="EMBL" id="CP141891">
    <property type="protein sequence ID" value="WRT70915.1"/>
    <property type="molecule type" value="Genomic_DNA"/>
</dbReference>
<feature type="compositionally biased region" description="Basic residues" evidence="7">
    <location>
        <begin position="281"/>
        <end position="291"/>
    </location>
</feature>
<sequence>MRQKRAKTYKRVMALYVQTFGFRHPYQILVSHDVLLESSKTSLDIVKILGDVVQGECKPMITQCCMEALYKMGKEHQQTTNLAKTFERRRCNHRTAIDGNDCLKDVVGQTNKHRYVLASQSLALRTALQNVPGLPIIHFNRTGVLVLSPPSTATIREKNKNEESRRLDGIKEMQGVVDGENVLGASTVLPGSANLAVGRKKVKGVNPLSVKKKKKVTIQVPQSQQPQKSDIGKKRRRNDDEDEDEDKDKEENGDKGVIVEDENAPEDDERGDTGGEDAGSKKKRRRRKKKSAVADAIAELNAIDEQGGEGEGSDDE</sequence>
<evidence type="ECO:0000313" key="10">
    <source>
        <dbReference type="Proteomes" id="UP001329825"/>
    </source>
</evidence>
<name>A0ABZ1D9Y6_9TREE</name>
<feature type="compositionally biased region" description="Acidic residues" evidence="7">
    <location>
        <begin position="306"/>
        <end position="316"/>
    </location>
</feature>
<evidence type="ECO:0000256" key="3">
    <source>
        <dbReference type="ARBA" id="ARBA00022552"/>
    </source>
</evidence>
<dbReference type="CDD" id="cd09865">
    <property type="entry name" value="PIN_ScUtp23p-like"/>
    <property type="match status" value="1"/>
</dbReference>
<feature type="domain" description="UTP23 sensor motif region" evidence="8">
    <location>
        <begin position="199"/>
        <end position="215"/>
    </location>
</feature>
<dbReference type="InterPro" id="IPR057776">
    <property type="entry name" value="UTP23_sensor"/>
</dbReference>
<keyword evidence="2" id="KW-0690">Ribosome biogenesis</keyword>
<reference evidence="9 10" key="1">
    <citation type="submission" date="2024-01" db="EMBL/GenBank/DDBJ databases">
        <title>Comparative genomics of Cryptococcus and Kwoniella reveals pathogenesis evolution and contrasting modes of karyotype evolution via chromosome fusion or intercentromeric recombination.</title>
        <authorList>
            <person name="Coelho M.A."/>
            <person name="David-Palma M."/>
            <person name="Shea T."/>
            <person name="Bowers K."/>
            <person name="McGinley-Smith S."/>
            <person name="Mohammad A.W."/>
            <person name="Gnirke A."/>
            <person name="Yurkov A.M."/>
            <person name="Nowrousian M."/>
            <person name="Sun S."/>
            <person name="Cuomo C.A."/>
            <person name="Heitman J."/>
        </authorList>
    </citation>
    <scope>NUCLEOTIDE SEQUENCE [LARGE SCALE GENOMIC DNA]</scope>
    <source>
        <strain evidence="9">CBS 11374</strain>
    </source>
</reference>
<comment type="similarity">
    <text evidence="6">Belongs to the UTP23/FCF1 family. UTP23 subfamily.</text>
</comment>
<dbReference type="PANTHER" id="PTHR12416">
    <property type="entry name" value="RRNA-PROCESSING PROTEIN UTP23 HOMOLOG"/>
    <property type="match status" value="1"/>
</dbReference>
<comment type="subcellular location">
    <subcellularLocation>
        <location evidence="1">Nucleus</location>
        <location evidence="1">Nucleolus</location>
    </subcellularLocation>
</comment>
<protein>
    <recommendedName>
        <fullName evidence="8">UTP23 sensor motif region domain-containing protein</fullName>
    </recommendedName>
</protein>
<dbReference type="SUPFAM" id="SSF88723">
    <property type="entry name" value="PIN domain-like"/>
    <property type="match status" value="1"/>
</dbReference>
<dbReference type="Pfam" id="PF04900">
    <property type="entry name" value="Fcf1"/>
    <property type="match status" value="1"/>
</dbReference>
<dbReference type="Pfam" id="PF24779">
    <property type="entry name" value="UTP23_sensor"/>
    <property type="match status" value="1"/>
</dbReference>
<comment type="function">
    <text evidence="5">Involved in rRNA-processing and ribosome biogenesis.</text>
</comment>
<evidence type="ECO:0000256" key="4">
    <source>
        <dbReference type="ARBA" id="ARBA00023242"/>
    </source>
</evidence>
<dbReference type="InterPro" id="IPR006984">
    <property type="entry name" value="Fcf1/UTP23"/>
</dbReference>
<evidence type="ECO:0000259" key="8">
    <source>
        <dbReference type="Pfam" id="PF24779"/>
    </source>
</evidence>
<dbReference type="Gene3D" id="3.40.50.1010">
    <property type="entry name" value="5'-nuclease"/>
    <property type="match status" value="1"/>
</dbReference>
<dbReference type="RefSeq" id="XP_062795654.1">
    <property type="nucleotide sequence ID" value="XM_062939603.1"/>
</dbReference>
<evidence type="ECO:0000256" key="6">
    <source>
        <dbReference type="ARBA" id="ARBA00038503"/>
    </source>
</evidence>
<keyword evidence="4" id="KW-0539">Nucleus</keyword>
<accession>A0ABZ1D9Y6</accession>
<organism evidence="9 10">
    <name type="scientific">Kwoniella shivajii</name>
    <dbReference type="NCBI Taxonomy" id="564305"/>
    <lineage>
        <taxon>Eukaryota</taxon>
        <taxon>Fungi</taxon>
        <taxon>Dikarya</taxon>
        <taxon>Basidiomycota</taxon>
        <taxon>Agaricomycotina</taxon>
        <taxon>Tremellomycetes</taxon>
        <taxon>Tremellales</taxon>
        <taxon>Cryptococcaceae</taxon>
        <taxon>Kwoniella</taxon>
    </lineage>
</organism>
<proteinExistence type="inferred from homology"/>
<feature type="compositionally biased region" description="Acidic residues" evidence="7">
    <location>
        <begin position="259"/>
        <end position="270"/>
    </location>
</feature>
<evidence type="ECO:0000256" key="7">
    <source>
        <dbReference type="SAM" id="MobiDB-lite"/>
    </source>
</evidence>
<gene>
    <name evidence="9" type="ORF">IL334_007914</name>
</gene>
<keyword evidence="10" id="KW-1185">Reference proteome</keyword>
<dbReference type="GeneID" id="87960044"/>
<evidence type="ECO:0000256" key="1">
    <source>
        <dbReference type="ARBA" id="ARBA00004604"/>
    </source>
</evidence>
<evidence type="ECO:0000313" key="9">
    <source>
        <dbReference type="EMBL" id="WRT70915.1"/>
    </source>
</evidence>
<dbReference type="Proteomes" id="UP001329825">
    <property type="component" value="Chromosome 11"/>
</dbReference>
<keyword evidence="3" id="KW-0698">rRNA processing</keyword>
<dbReference type="InterPro" id="IPR029060">
    <property type="entry name" value="PIN-like_dom_sf"/>
</dbReference>
<evidence type="ECO:0000256" key="5">
    <source>
        <dbReference type="ARBA" id="ARBA00037300"/>
    </source>
</evidence>
<feature type="compositionally biased region" description="Basic and acidic residues" evidence="7">
    <location>
        <begin position="249"/>
        <end position="258"/>
    </location>
</feature>
<evidence type="ECO:0000256" key="2">
    <source>
        <dbReference type="ARBA" id="ARBA00022517"/>
    </source>
</evidence>
<feature type="region of interest" description="Disordered" evidence="7">
    <location>
        <begin position="206"/>
        <end position="316"/>
    </location>
</feature>